<keyword evidence="2" id="KW-0805">Transcription regulation</keyword>
<evidence type="ECO:0000256" key="3">
    <source>
        <dbReference type="ARBA" id="ARBA00023125"/>
    </source>
</evidence>
<dbReference type="Proteomes" id="UP001345219">
    <property type="component" value="Chromosome 12"/>
</dbReference>
<feature type="domain" description="BHLH" evidence="6">
    <location>
        <begin position="196"/>
        <end position="245"/>
    </location>
</feature>
<dbReference type="GO" id="GO:0043565">
    <property type="term" value="F:sequence-specific DNA binding"/>
    <property type="evidence" value="ECO:0007669"/>
    <property type="project" value="TreeGrafter"/>
</dbReference>
<dbReference type="EMBL" id="JAXIOK010000019">
    <property type="protein sequence ID" value="KAK4748871.1"/>
    <property type="molecule type" value="Genomic_DNA"/>
</dbReference>
<sequence length="369" mass="40675">MELRQNVFLEELLMGPRREMGVISSSSSSSNSWAMASLSQGAAGGAVNYELLPLQHQWWNNFDPFEEDPPGSSSLTAAPSDQYPLVGLMASDDYYSHYPPLVDPPYTTSVPELEGSTPTPPPPCPFVGPTPSLVEDHQKALTLSSSANNNGCKVEVMDQLVEHNSSFNIGCCGDNQGNISKRSGNGNSIRPKRLEGQPSKNLMAERRRRKRLNDRLSMLRSIVPKISKMDRTSILGDTIDYMKELLERINKLQDGEGEMGTSPLTLMGFSREMKPNEVLVRNSPKFDVERRDIDTRVDICCATKPGLLLSTVNTLEALGLEIQQCVISCFSDFSMRATCSEVTDESTLIGPEEIKQALFRNAGYGGRCL</sequence>
<evidence type="ECO:0000313" key="8">
    <source>
        <dbReference type="Proteomes" id="UP001345219"/>
    </source>
</evidence>
<keyword evidence="3" id="KW-0238">DNA-binding</keyword>
<proteinExistence type="predicted"/>
<dbReference type="Gene3D" id="4.10.280.10">
    <property type="entry name" value="Helix-loop-helix DNA-binding domain"/>
    <property type="match status" value="1"/>
</dbReference>
<evidence type="ECO:0000313" key="7">
    <source>
        <dbReference type="EMBL" id="KAK4748871.1"/>
    </source>
</evidence>
<dbReference type="AlphaFoldDB" id="A0AAN7GLP4"/>
<dbReference type="InterPro" id="IPR054502">
    <property type="entry name" value="bHLH-TF_ACT-like_plant"/>
</dbReference>
<dbReference type="SUPFAM" id="SSF47459">
    <property type="entry name" value="HLH, helix-loop-helix DNA-binding domain"/>
    <property type="match status" value="1"/>
</dbReference>
<keyword evidence="8" id="KW-1185">Reference proteome</keyword>
<dbReference type="PANTHER" id="PTHR31945">
    <property type="entry name" value="TRANSCRIPTION FACTOR SCREAM2-RELATED"/>
    <property type="match status" value="1"/>
</dbReference>
<dbReference type="Pfam" id="PF00010">
    <property type="entry name" value="HLH"/>
    <property type="match status" value="1"/>
</dbReference>
<name>A0AAN7GLP4_9MYRT</name>
<dbReference type="InterPro" id="IPR036638">
    <property type="entry name" value="HLH_DNA-bd_sf"/>
</dbReference>
<dbReference type="GO" id="GO:0046983">
    <property type="term" value="F:protein dimerization activity"/>
    <property type="evidence" value="ECO:0007669"/>
    <property type="project" value="InterPro"/>
</dbReference>
<accession>A0AAN7GLP4</accession>
<dbReference type="PROSITE" id="PS50888">
    <property type="entry name" value="BHLH"/>
    <property type="match status" value="1"/>
</dbReference>
<evidence type="ECO:0000256" key="1">
    <source>
        <dbReference type="ARBA" id="ARBA00004123"/>
    </source>
</evidence>
<dbReference type="InterPro" id="IPR011598">
    <property type="entry name" value="bHLH_dom"/>
</dbReference>
<dbReference type="PANTHER" id="PTHR31945:SF15">
    <property type="entry name" value="TRANSCRIPTION FACTOR BHLH61-RELATED"/>
    <property type="match status" value="1"/>
</dbReference>
<keyword evidence="5" id="KW-0539">Nucleus</keyword>
<evidence type="ECO:0000256" key="4">
    <source>
        <dbReference type="ARBA" id="ARBA00023163"/>
    </source>
</evidence>
<gene>
    <name evidence="7" type="ORF">SAY87_015457</name>
</gene>
<evidence type="ECO:0000259" key="6">
    <source>
        <dbReference type="PROSITE" id="PS50888"/>
    </source>
</evidence>
<dbReference type="SMART" id="SM00353">
    <property type="entry name" value="HLH"/>
    <property type="match status" value="1"/>
</dbReference>
<dbReference type="Pfam" id="PF22754">
    <property type="entry name" value="bHLH-TF_ACT-like_plant"/>
    <property type="match status" value="1"/>
</dbReference>
<dbReference type="GO" id="GO:0003700">
    <property type="term" value="F:DNA-binding transcription factor activity"/>
    <property type="evidence" value="ECO:0007669"/>
    <property type="project" value="TreeGrafter"/>
</dbReference>
<keyword evidence="4" id="KW-0804">Transcription</keyword>
<comment type="caution">
    <text evidence="7">The sequence shown here is derived from an EMBL/GenBank/DDBJ whole genome shotgun (WGS) entry which is preliminary data.</text>
</comment>
<reference evidence="7 8" key="1">
    <citation type="journal article" date="2023" name="Hortic Res">
        <title>Pangenome of water caltrop reveals structural variations and asymmetric subgenome divergence after allopolyploidization.</title>
        <authorList>
            <person name="Zhang X."/>
            <person name="Chen Y."/>
            <person name="Wang L."/>
            <person name="Yuan Y."/>
            <person name="Fang M."/>
            <person name="Shi L."/>
            <person name="Lu R."/>
            <person name="Comes H.P."/>
            <person name="Ma Y."/>
            <person name="Chen Y."/>
            <person name="Huang G."/>
            <person name="Zhou Y."/>
            <person name="Zheng Z."/>
            <person name="Qiu Y."/>
        </authorList>
    </citation>
    <scope>NUCLEOTIDE SEQUENCE [LARGE SCALE GENOMIC DNA]</scope>
    <source>
        <tissue evidence="7">Roots</tissue>
    </source>
</reference>
<dbReference type="InterPro" id="IPR051358">
    <property type="entry name" value="TF_AMS/ICE1/BHLH6-like"/>
</dbReference>
<comment type="subcellular location">
    <subcellularLocation>
        <location evidence="1">Nucleus</location>
    </subcellularLocation>
</comment>
<evidence type="ECO:0000256" key="5">
    <source>
        <dbReference type="ARBA" id="ARBA00023242"/>
    </source>
</evidence>
<protein>
    <recommendedName>
        <fullName evidence="6">BHLH domain-containing protein</fullName>
    </recommendedName>
</protein>
<dbReference type="GO" id="GO:0005634">
    <property type="term" value="C:nucleus"/>
    <property type="evidence" value="ECO:0007669"/>
    <property type="project" value="UniProtKB-SubCell"/>
</dbReference>
<organism evidence="7 8">
    <name type="scientific">Trapa incisa</name>
    <dbReference type="NCBI Taxonomy" id="236973"/>
    <lineage>
        <taxon>Eukaryota</taxon>
        <taxon>Viridiplantae</taxon>
        <taxon>Streptophyta</taxon>
        <taxon>Embryophyta</taxon>
        <taxon>Tracheophyta</taxon>
        <taxon>Spermatophyta</taxon>
        <taxon>Magnoliopsida</taxon>
        <taxon>eudicotyledons</taxon>
        <taxon>Gunneridae</taxon>
        <taxon>Pentapetalae</taxon>
        <taxon>rosids</taxon>
        <taxon>malvids</taxon>
        <taxon>Myrtales</taxon>
        <taxon>Lythraceae</taxon>
        <taxon>Trapa</taxon>
    </lineage>
</organism>
<evidence type="ECO:0000256" key="2">
    <source>
        <dbReference type="ARBA" id="ARBA00023015"/>
    </source>
</evidence>